<name>A0A941E958_9ACTN</name>
<gene>
    <name evidence="1" type="ORF">KDK95_05905</name>
</gene>
<dbReference type="RefSeq" id="WP_212516990.1">
    <property type="nucleotide sequence ID" value="NZ_JAGSOH010000009.1"/>
</dbReference>
<dbReference type="AlphaFoldDB" id="A0A941E958"/>
<dbReference type="GO" id="GO:0016874">
    <property type="term" value="F:ligase activity"/>
    <property type="evidence" value="ECO:0007669"/>
    <property type="project" value="UniProtKB-KW"/>
</dbReference>
<evidence type="ECO:0000313" key="1">
    <source>
        <dbReference type="EMBL" id="MBR7825835.1"/>
    </source>
</evidence>
<dbReference type="Pfam" id="PF13563">
    <property type="entry name" value="2_5_RNA_ligase2"/>
    <property type="match status" value="1"/>
</dbReference>
<dbReference type="Gene3D" id="3.90.1140.10">
    <property type="entry name" value="Cyclic phosphodiesterase"/>
    <property type="match status" value="1"/>
</dbReference>
<protein>
    <submittedName>
        <fullName evidence="1">2'-5' RNA ligase family protein</fullName>
    </submittedName>
</protein>
<comment type="caution">
    <text evidence="1">The sequence shown here is derived from an EMBL/GenBank/DDBJ whole genome shotgun (WGS) entry which is preliminary data.</text>
</comment>
<accession>A0A941E958</accession>
<keyword evidence="1" id="KW-0436">Ligase</keyword>
<dbReference type="InterPro" id="IPR009097">
    <property type="entry name" value="Cyclic_Pdiesterase"/>
</dbReference>
<proteinExistence type="predicted"/>
<dbReference type="EMBL" id="JAGSOH010000009">
    <property type="protein sequence ID" value="MBR7825835.1"/>
    <property type="molecule type" value="Genomic_DNA"/>
</dbReference>
<evidence type="ECO:0000313" key="2">
    <source>
        <dbReference type="Proteomes" id="UP000676325"/>
    </source>
</evidence>
<keyword evidence="2" id="KW-1185">Reference proteome</keyword>
<sequence>MIPFPAADQVWPEGSVRWRICLLPRPQRDPGLQPLLDRARKALAPFPLAEVADDDLNIGICPLERPDVPARRMLREIAAVLAEQLAGLAPFAMPVGPAHSGTGSVAFELEPHPRWLELTERLRAGLGAVLDADGLGPMQKRPHLTVAHGAGHCASAEIEAVLRAAAAGERAEVLIDAVHLVQVRQNAPLHGYRLAPPTLSVPLRVTRPLREPNPAAPASSTQGSDA</sequence>
<dbReference type="Proteomes" id="UP000676325">
    <property type="component" value="Unassembled WGS sequence"/>
</dbReference>
<organism evidence="1 2">
    <name type="scientific">Actinospica acidithermotolerans</name>
    <dbReference type="NCBI Taxonomy" id="2828514"/>
    <lineage>
        <taxon>Bacteria</taxon>
        <taxon>Bacillati</taxon>
        <taxon>Actinomycetota</taxon>
        <taxon>Actinomycetes</taxon>
        <taxon>Catenulisporales</taxon>
        <taxon>Actinospicaceae</taxon>
        <taxon>Actinospica</taxon>
    </lineage>
</organism>
<dbReference type="SUPFAM" id="SSF55144">
    <property type="entry name" value="LigT-like"/>
    <property type="match status" value="1"/>
</dbReference>
<reference evidence="1" key="1">
    <citation type="submission" date="2021-04" db="EMBL/GenBank/DDBJ databases">
        <title>Genome based classification of Actinospica acidithermotolerans sp. nov., an actinobacterium isolated from an Indonesian hot spring.</title>
        <authorList>
            <person name="Kusuma A.B."/>
            <person name="Putra K.E."/>
            <person name="Nafisah S."/>
            <person name="Loh J."/>
            <person name="Nouioui I."/>
            <person name="Goodfellow M."/>
        </authorList>
    </citation>
    <scope>NUCLEOTIDE SEQUENCE</scope>
    <source>
        <strain evidence="1">MGRD01-02</strain>
    </source>
</reference>